<dbReference type="Pfam" id="PF23023">
    <property type="entry name" value="Anti-Pycsar_Apyc1"/>
    <property type="match status" value="1"/>
</dbReference>
<keyword evidence="2" id="KW-1185">Reference proteome</keyword>
<reference evidence="2" key="1">
    <citation type="submission" date="2015-08" db="EMBL/GenBank/DDBJ databases">
        <title>Genome sequencing project for genomic taxonomy and phylogenomics of Bacillus-like bacteria.</title>
        <authorList>
            <person name="Liu B."/>
            <person name="Wang J."/>
            <person name="Zhu Y."/>
            <person name="Liu G."/>
            <person name="Chen Q."/>
            <person name="Chen Z."/>
            <person name="Lan J."/>
            <person name="Che J."/>
            <person name="Ge C."/>
            <person name="Shi H."/>
            <person name="Pan Z."/>
            <person name="Liu X."/>
        </authorList>
    </citation>
    <scope>NUCLEOTIDE SEQUENCE [LARGE SCALE GENOMIC DNA]</scope>
    <source>
        <strain evidence="2">FJAT-4402</strain>
    </source>
</reference>
<dbReference type="AlphaFoldDB" id="A0A0M4FHF3"/>
<dbReference type="RefSeq" id="WP_053602212.1">
    <property type="nucleotide sequence ID" value="NZ_CP012600.1"/>
</dbReference>
<dbReference type="EMBL" id="CP012600">
    <property type="protein sequence ID" value="ALC80479.1"/>
    <property type="molecule type" value="Genomic_DNA"/>
</dbReference>
<dbReference type="Proteomes" id="UP000067625">
    <property type="component" value="Chromosome"/>
</dbReference>
<protein>
    <submittedName>
        <fullName evidence="1">Uncharacterized protein</fullName>
    </submittedName>
</protein>
<evidence type="ECO:0000313" key="1">
    <source>
        <dbReference type="EMBL" id="ALC80479.1"/>
    </source>
</evidence>
<proteinExistence type="predicted"/>
<organism evidence="1 2">
    <name type="scientific">Bacillus gobiensis</name>
    <dbReference type="NCBI Taxonomy" id="1441095"/>
    <lineage>
        <taxon>Bacteria</taxon>
        <taxon>Bacillati</taxon>
        <taxon>Bacillota</taxon>
        <taxon>Bacilli</taxon>
        <taxon>Bacillales</taxon>
        <taxon>Bacillaceae</taxon>
        <taxon>Bacillus</taxon>
    </lineage>
</organism>
<reference evidence="1 2" key="2">
    <citation type="journal article" date="2016" name="Int. J. Syst. Evol. Microbiol.">
        <title>Bacillus gobiensis sp. nov., isolated from a soil sample.</title>
        <authorList>
            <person name="Liu B."/>
            <person name="Liu G.H."/>
            <person name="Cetin S."/>
            <person name="Schumann P."/>
            <person name="Pan Z.Z."/>
            <person name="Chen Q.Q."/>
        </authorList>
    </citation>
    <scope>NUCLEOTIDE SEQUENCE [LARGE SCALE GENOMIC DNA]</scope>
    <source>
        <strain evidence="1 2">FJAT-4402</strain>
    </source>
</reference>
<sequence length="72" mass="8765">MKKKLSDFGIKTFYHDLQFKDAVVHASFQEISQYPESIKENMYFMQYGVRHVNDEYLKSGLNFLKQHQWKSW</sequence>
<accession>A0A0M4FHF3</accession>
<gene>
    <name evidence="1" type="ORF">AM592_01925</name>
</gene>
<dbReference type="PATRIC" id="fig|1441095.3.peg.414"/>
<evidence type="ECO:0000313" key="2">
    <source>
        <dbReference type="Proteomes" id="UP000067625"/>
    </source>
</evidence>
<dbReference type="OrthoDB" id="9802897at2"/>
<name>A0A0M4FHF3_9BACI</name>